<evidence type="ECO:0000313" key="2">
    <source>
        <dbReference type="EMBL" id="PKQ68403.1"/>
    </source>
</evidence>
<dbReference type="AlphaFoldDB" id="A0A2N3IDT0"/>
<accession>A0A2N3IDT0</accession>
<evidence type="ECO:0000313" key="3">
    <source>
        <dbReference type="Proteomes" id="UP000233618"/>
    </source>
</evidence>
<keyword evidence="3" id="KW-1185">Reference proteome</keyword>
<organism evidence="2 3">
    <name type="scientific">Labilibaculum manganireducens</name>
    <dbReference type="NCBI Taxonomy" id="1940525"/>
    <lineage>
        <taxon>Bacteria</taxon>
        <taxon>Pseudomonadati</taxon>
        <taxon>Bacteroidota</taxon>
        <taxon>Bacteroidia</taxon>
        <taxon>Marinilabiliales</taxon>
        <taxon>Marinifilaceae</taxon>
        <taxon>Labilibaculum</taxon>
    </lineage>
</organism>
<keyword evidence="1" id="KW-0472">Membrane</keyword>
<dbReference type="EMBL" id="MVDE01000004">
    <property type="protein sequence ID" value="PKQ68403.1"/>
    <property type="molecule type" value="Genomic_DNA"/>
</dbReference>
<comment type="caution">
    <text evidence="2">The sequence shown here is derived from an EMBL/GenBank/DDBJ whole genome shotgun (WGS) entry which is preliminary data.</text>
</comment>
<proteinExistence type="predicted"/>
<dbReference type="RefSeq" id="WP_101308562.1">
    <property type="nucleotide sequence ID" value="NZ_MVDE01000004.1"/>
</dbReference>
<dbReference type="Proteomes" id="UP000233618">
    <property type="component" value="Unassembled WGS sequence"/>
</dbReference>
<sequence length="74" mass="8230">MKNDKKVPQIFLMLFCIFLLSIIFTAFDMSFSDVNSTPYNLGYAIGVAAGNMLKILATLAIVKMVYVKMKAVSE</sequence>
<reference evidence="2 3" key="1">
    <citation type="journal article" date="2017" name="Front. Microbiol.">
        <title>Labilibaculum manganireducens gen. nov., sp. nov. and Labilibaculum filiforme sp. nov., Novel Bacteroidetes Isolated from Subsurface Sediments of the Baltic Sea.</title>
        <authorList>
            <person name="Vandieken V."/>
            <person name="Marshall I.P."/>
            <person name="Niemann H."/>
            <person name="Engelen B."/>
            <person name="Cypionka H."/>
        </authorList>
    </citation>
    <scope>NUCLEOTIDE SEQUENCE [LARGE SCALE GENOMIC DNA]</scope>
    <source>
        <strain evidence="2 3">59.10-2M</strain>
    </source>
</reference>
<keyword evidence="1" id="KW-0812">Transmembrane</keyword>
<gene>
    <name evidence="2" type="ORF">BZG01_04095</name>
</gene>
<evidence type="ECO:0000256" key="1">
    <source>
        <dbReference type="SAM" id="Phobius"/>
    </source>
</evidence>
<keyword evidence="1" id="KW-1133">Transmembrane helix</keyword>
<name>A0A2N3IDT0_9BACT</name>
<feature type="transmembrane region" description="Helical" evidence="1">
    <location>
        <begin position="12"/>
        <end position="31"/>
    </location>
</feature>
<protein>
    <submittedName>
        <fullName evidence="2">Uncharacterized protein</fullName>
    </submittedName>
</protein>
<feature type="transmembrane region" description="Helical" evidence="1">
    <location>
        <begin position="43"/>
        <end position="66"/>
    </location>
</feature>